<proteinExistence type="predicted"/>
<feature type="region of interest" description="Disordered" evidence="1">
    <location>
        <begin position="1"/>
        <end position="24"/>
    </location>
</feature>
<reference evidence="2" key="1">
    <citation type="journal article" date="2020" name="Stud. Mycol.">
        <title>101 Dothideomycetes genomes: a test case for predicting lifestyles and emergence of pathogens.</title>
        <authorList>
            <person name="Haridas S."/>
            <person name="Albert R."/>
            <person name="Binder M."/>
            <person name="Bloem J."/>
            <person name="Labutti K."/>
            <person name="Salamov A."/>
            <person name="Andreopoulos B."/>
            <person name="Baker S."/>
            <person name="Barry K."/>
            <person name="Bills G."/>
            <person name="Bluhm B."/>
            <person name="Cannon C."/>
            <person name="Castanera R."/>
            <person name="Culley D."/>
            <person name="Daum C."/>
            <person name="Ezra D."/>
            <person name="Gonzalez J."/>
            <person name="Henrissat B."/>
            <person name="Kuo A."/>
            <person name="Liang C."/>
            <person name="Lipzen A."/>
            <person name="Lutzoni F."/>
            <person name="Magnuson J."/>
            <person name="Mondo S."/>
            <person name="Nolan M."/>
            <person name="Ohm R."/>
            <person name="Pangilinan J."/>
            <person name="Park H.-J."/>
            <person name="Ramirez L."/>
            <person name="Alfaro M."/>
            <person name="Sun H."/>
            <person name="Tritt A."/>
            <person name="Yoshinaga Y."/>
            <person name="Zwiers L.-H."/>
            <person name="Turgeon B."/>
            <person name="Goodwin S."/>
            <person name="Spatafora J."/>
            <person name="Crous P."/>
            <person name="Grigoriev I."/>
        </authorList>
    </citation>
    <scope>NUCLEOTIDE SEQUENCE</scope>
    <source>
        <strain evidence="2">CBS 121410</strain>
    </source>
</reference>
<organism evidence="2 3">
    <name type="scientific">Saccharata proteae CBS 121410</name>
    <dbReference type="NCBI Taxonomy" id="1314787"/>
    <lineage>
        <taxon>Eukaryota</taxon>
        <taxon>Fungi</taxon>
        <taxon>Dikarya</taxon>
        <taxon>Ascomycota</taxon>
        <taxon>Pezizomycotina</taxon>
        <taxon>Dothideomycetes</taxon>
        <taxon>Dothideomycetes incertae sedis</taxon>
        <taxon>Botryosphaeriales</taxon>
        <taxon>Saccharataceae</taxon>
        <taxon>Saccharata</taxon>
    </lineage>
</organism>
<dbReference type="OrthoDB" id="3801151at2759"/>
<accession>A0A6A5YCS2</accession>
<feature type="compositionally biased region" description="Basic and acidic residues" evidence="1">
    <location>
        <begin position="11"/>
        <end position="24"/>
    </location>
</feature>
<feature type="compositionally biased region" description="Pro residues" evidence="1">
    <location>
        <begin position="1"/>
        <end position="10"/>
    </location>
</feature>
<gene>
    <name evidence="2" type="ORF">K490DRAFT_64353</name>
</gene>
<evidence type="ECO:0000313" key="3">
    <source>
        <dbReference type="Proteomes" id="UP000799776"/>
    </source>
</evidence>
<feature type="compositionally biased region" description="Acidic residues" evidence="1">
    <location>
        <begin position="378"/>
        <end position="388"/>
    </location>
</feature>
<sequence length="396" mass="45213">MSSPQPPPEQQEPRMARPNPERGEASLSALAPELVEMIDEQLVGPPLGPHQLAQILCPDLRLPQSADAISLRAVSRGLRVILGSQPNRNVTQDQRKEFVRRMNLDVFRRFCDKERRGLLPDGGLVCSGCEEAHPSSQFSHKQTFEKPEERICKGLQYPIRLCPHRSVYYDELRPRGQPTWFRRPQTLLAKRHWECDKCIRCDPEEPYKLLPFRYIISEVDPTDDTASTTEYDSVRYILNLRNKAMVSQEDVNHALHAACVQICPHVNTSDPNVFDVEYTIKNLGIGWEIRANGLAGKQKPFTSCKAPWCGTRFRLFIFTNSLYLHSRREIGDMTSPTNLEWLAQVYTYAMEQSPETFQDGVYAVHGTEGSVSQKAWEEMSDEEDDISLGDDFSTVQ</sequence>
<protein>
    <submittedName>
        <fullName evidence="2">Uncharacterized protein</fullName>
    </submittedName>
</protein>
<dbReference type="AlphaFoldDB" id="A0A6A5YCS2"/>
<evidence type="ECO:0000256" key="1">
    <source>
        <dbReference type="SAM" id="MobiDB-lite"/>
    </source>
</evidence>
<dbReference type="Proteomes" id="UP000799776">
    <property type="component" value="Unassembled WGS sequence"/>
</dbReference>
<keyword evidence="3" id="KW-1185">Reference proteome</keyword>
<dbReference type="EMBL" id="ML978715">
    <property type="protein sequence ID" value="KAF2089147.1"/>
    <property type="molecule type" value="Genomic_DNA"/>
</dbReference>
<name>A0A6A5YCS2_9PEZI</name>
<evidence type="ECO:0000313" key="2">
    <source>
        <dbReference type="EMBL" id="KAF2089147.1"/>
    </source>
</evidence>
<feature type="region of interest" description="Disordered" evidence="1">
    <location>
        <begin position="373"/>
        <end position="396"/>
    </location>
</feature>